<evidence type="ECO:0000313" key="3">
    <source>
        <dbReference type="Proteomes" id="UP000199334"/>
    </source>
</evidence>
<proteinExistence type="predicted"/>
<dbReference type="Pfam" id="PF01966">
    <property type="entry name" value="HD"/>
    <property type="match status" value="1"/>
</dbReference>
<dbReference type="SUPFAM" id="SSF109604">
    <property type="entry name" value="HD-domain/PDEase-like"/>
    <property type="match status" value="1"/>
</dbReference>
<dbReference type="EMBL" id="FNIG01000004">
    <property type="protein sequence ID" value="SDN39033.1"/>
    <property type="molecule type" value="Genomic_DNA"/>
</dbReference>
<dbReference type="SMART" id="SM00471">
    <property type="entry name" value="HDc"/>
    <property type="match status" value="1"/>
</dbReference>
<dbReference type="Proteomes" id="UP000199334">
    <property type="component" value="Unassembled WGS sequence"/>
</dbReference>
<sequence>MEWMIHETEIFVRRELEGESSGHDWWHINRVTNMARRIAEEEGADLFICTMAALLHDLADDKLYESEEAGLKRIQEWIDQIGVKPDEQEHILTIIKTISFKGGHGPGLSSLEAKVVQDADRLDAIGAIGIARCFAYAGSKGHIIHHPDVQPRESMTTEEYRNSEGTGINHFYEKLLKLKDLMNTKTGFQIAEKRHEYMQQFLNEFCDEWNGIT</sequence>
<dbReference type="CDD" id="cd00077">
    <property type="entry name" value="HDc"/>
    <property type="match status" value="1"/>
</dbReference>
<dbReference type="PANTHER" id="PTHR33594">
    <property type="entry name" value="SUPERFAMILY HYDROLASE, PUTATIVE (AFU_ORTHOLOGUE AFUA_1G03035)-RELATED"/>
    <property type="match status" value="1"/>
</dbReference>
<evidence type="ECO:0000313" key="2">
    <source>
        <dbReference type="EMBL" id="SDN39033.1"/>
    </source>
</evidence>
<organism evidence="2 3">
    <name type="scientific">Tenuibacillus multivorans</name>
    <dbReference type="NCBI Taxonomy" id="237069"/>
    <lineage>
        <taxon>Bacteria</taxon>
        <taxon>Bacillati</taxon>
        <taxon>Bacillota</taxon>
        <taxon>Bacilli</taxon>
        <taxon>Bacillales</taxon>
        <taxon>Bacillaceae</taxon>
        <taxon>Tenuibacillus</taxon>
    </lineage>
</organism>
<gene>
    <name evidence="2" type="ORF">SAMN05216498_2159</name>
</gene>
<dbReference type="InterPro" id="IPR003607">
    <property type="entry name" value="HD/PDEase_dom"/>
</dbReference>
<dbReference type="Gene3D" id="1.10.472.50">
    <property type="entry name" value="HD-domain/PDEase-like"/>
    <property type="match status" value="1"/>
</dbReference>
<accession>A0A1H0B154</accession>
<name>A0A1H0B154_9BACI</name>
<dbReference type="Gene3D" id="1.20.58.1910">
    <property type="match status" value="1"/>
</dbReference>
<dbReference type="PANTHER" id="PTHR33594:SF1">
    <property type="entry name" value="HD_PDEASE DOMAIN-CONTAINING PROTEIN"/>
    <property type="match status" value="1"/>
</dbReference>
<dbReference type="AlphaFoldDB" id="A0A1H0B154"/>
<reference evidence="2 3" key="1">
    <citation type="submission" date="2016-10" db="EMBL/GenBank/DDBJ databases">
        <authorList>
            <person name="de Groot N.N."/>
        </authorList>
    </citation>
    <scope>NUCLEOTIDE SEQUENCE [LARGE SCALE GENOMIC DNA]</scope>
    <source>
        <strain evidence="2 3">CGMCC 1.3442</strain>
    </source>
</reference>
<dbReference type="OrthoDB" id="9797344at2"/>
<feature type="domain" description="HD" evidence="1">
    <location>
        <begin position="24"/>
        <end position="125"/>
    </location>
</feature>
<dbReference type="RefSeq" id="WP_093856602.1">
    <property type="nucleotide sequence ID" value="NZ_BJVZ01000013.1"/>
</dbReference>
<protein>
    <recommendedName>
        <fullName evidence="1">HD domain-containing protein</fullName>
    </recommendedName>
</protein>
<dbReference type="STRING" id="237069.SAMN05216498_2159"/>
<dbReference type="InterPro" id="IPR006674">
    <property type="entry name" value="HD_domain"/>
</dbReference>
<evidence type="ECO:0000259" key="1">
    <source>
        <dbReference type="PROSITE" id="PS51831"/>
    </source>
</evidence>
<dbReference type="PROSITE" id="PS51831">
    <property type="entry name" value="HD"/>
    <property type="match status" value="1"/>
</dbReference>
<keyword evidence="3" id="KW-1185">Reference proteome</keyword>